<feature type="transmembrane region" description="Helical" evidence="9">
    <location>
        <begin position="97"/>
        <end position="113"/>
    </location>
</feature>
<dbReference type="PANTHER" id="PTHR33695:SF1">
    <property type="entry name" value="LIPOPROTEIN SIGNAL PEPTIDASE"/>
    <property type="match status" value="1"/>
</dbReference>
<protein>
    <recommendedName>
        <fullName evidence="9">Lipoprotein signal peptidase</fullName>
        <ecNumber evidence="9">3.4.23.36</ecNumber>
    </recommendedName>
    <alternativeName>
        <fullName evidence="9">Prolipoprotein signal peptidase</fullName>
    </alternativeName>
    <alternativeName>
        <fullName evidence="9">Signal peptidase II</fullName>
        <shortName evidence="9">SPase II</shortName>
    </alternativeName>
</protein>
<dbReference type="Proteomes" id="UP000826651">
    <property type="component" value="Unassembled WGS sequence"/>
</dbReference>
<feature type="transmembrane region" description="Helical" evidence="9">
    <location>
        <begin position="120"/>
        <end position="138"/>
    </location>
</feature>
<keyword evidence="6 9" id="KW-0378">Hydrolase</keyword>
<evidence type="ECO:0000256" key="2">
    <source>
        <dbReference type="ARBA" id="ARBA00022475"/>
    </source>
</evidence>
<comment type="pathway">
    <text evidence="9">Protein modification; lipoprotein biosynthesis (signal peptide cleavage).</text>
</comment>
<organism evidence="12 13">
    <name type="scientific">Occultella gossypii</name>
    <dbReference type="NCBI Taxonomy" id="2800820"/>
    <lineage>
        <taxon>Bacteria</taxon>
        <taxon>Bacillati</taxon>
        <taxon>Actinomycetota</taxon>
        <taxon>Actinomycetes</taxon>
        <taxon>Micrococcales</taxon>
        <taxon>Ruaniaceae</taxon>
        <taxon>Occultella</taxon>
    </lineage>
</organism>
<proteinExistence type="inferred from homology"/>
<feature type="compositionally biased region" description="Polar residues" evidence="11">
    <location>
        <begin position="281"/>
        <end position="290"/>
    </location>
</feature>
<dbReference type="InterPro" id="IPR001872">
    <property type="entry name" value="Peptidase_A8"/>
</dbReference>
<comment type="catalytic activity">
    <reaction evidence="9">
        <text>Release of signal peptides from bacterial membrane prolipoproteins. Hydrolyzes -Xaa-Yaa-Zaa-|-(S,diacylglyceryl)Cys-, in which Xaa is hydrophobic (preferably Leu), and Yaa (Ala or Ser) and Zaa (Gly or Ala) have small, neutral side chains.</text>
        <dbReference type="EC" id="3.4.23.36"/>
    </reaction>
</comment>
<reference evidence="12 13" key="1">
    <citation type="submission" date="2021-04" db="EMBL/GenBank/DDBJ databases">
        <title>Ruania sp. nov., isolated from sandy soil of mangrove forest.</title>
        <authorList>
            <person name="Ge X."/>
            <person name="Huang R."/>
            <person name="Liu W."/>
        </authorList>
    </citation>
    <scope>NUCLEOTIDE SEQUENCE [LARGE SCALE GENOMIC DNA]</scope>
    <source>
        <strain evidence="12 13">N2-46</strain>
    </source>
</reference>
<dbReference type="PANTHER" id="PTHR33695">
    <property type="entry name" value="LIPOPROTEIN SIGNAL PEPTIDASE"/>
    <property type="match status" value="1"/>
</dbReference>
<gene>
    <name evidence="9 12" type="primary">lspA</name>
    <name evidence="12" type="ORF">KCQ71_24155</name>
</gene>
<comment type="subcellular location">
    <subcellularLocation>
        <location evidence="9">Cell membrane</location>
        <topology evidence="9">Multi-pass membrane protein</topology>
    </subcellularLocation>
</comment>
<name>A0ABS7SFY0_9MICO</name>
<evidence type="ECO:0000256" key="3">
    <source>
        <dbReference type="ARBA" id="ARBA00022670"/>
    </source>
</evidence>
<evidence type="ECO:0000256" key="6">
    <source>
        <dbReference type="ARBA" id="ARBA00022801"/>
    </source>
</evidence>
<dbReference type="GO" id="GO:0004190">
    <property type="term" value="F:aspartic-type endopeptidase activity"/>
    <property type="evidence" value="ECO:0007669"/>
    <property type="project" value="UniProtKB-EC"/>
</dbReference>
<keyword evidence="3 9" id="KW-0645">Protease</keyword>
<evidence type="ECO:0000313" key="12">
    <source>
        <dbReference type="EMBL" id="MBZ2199261.1"/>
    </source>
</evidence>
<evidence type="ECO:0000256" key="7">
    <source>
        <dbReference type="ARBA" id="ARBA00022989"/>
    </source>
</evidence>
<evidence type="ECO:0000256" key="1">
    <source>
        <dbReference type="ARBA" id="ARBA00006139"/>
    </source>
</evidence>
<dbReference type="HAMAP" id="MF_00161">
    <property type="entry name" value="LspA"/>
    <property type="match status" value="1"/>
</dbReference>
<dbReference type="NCBIfam" id="TIGR00077">
    <property type="entry name" value="lspA"/>
    <property type="match status" value="1"/>
</dbReference>
<comment type="function">
    <text evidence="9">This protein specifically catalyzes the removal of signal peptides from prolipoproteins.</text>
</comment>
<keyword evidence="13" id="KW-1185">Reference proteome</keyword>
<evidence type="ECO:0000256" key="8">
    <source>
        <dbReference type="ARBA" id="ARBA00023136"/>
    </source>
</evidence>
<feature type="transmembrane region" description="Helical" evidence="9">
    <location>
        <begin position="158"/>
        <end position="183"/>
    </location>
</feature>
<sequence length="290" mass="29834">MDRSTEPTPSDAEETRGSAGSSQAGRHLAIAPARRRRLLALLVGLTVAVLVVDQAAKYLAVTRLEPGDYVPVIGDFLGLSLVFNSGAAFSFAEGSTWIFTIAATVVTAVIIVVARRLGSLAWAVALGALLGGNLGNLADRLFREPGFGKGHVVDFINYNNWFVGNVADIAIVLSAIAIAVLTFRGIAVDGRRLVPAGHGAERTAGAEGADHADAAERVDPDEKAATDEQASTAVEPETGPEHSRAADDEASTAVGPGETGPERGRAADQEASSAVEPGDGATTTNGVDRG</sequence>
<dbReference type="Pfam" id="PF01252">
    <property type="entry name" value="Peptidase_A8"/>
    <property type="match status" value="1"/>
</dbReference>
<evidence type="ECO:0000256" key="5">
    <source>
        <dbReference type="ARBA" id="ARBA00022750"/>
    </source>
</evidence>
<dbReference type="PRINTS" id="PR00781">
    <property type="entry name" value="LIPOSIGPTASE"/>
</dbReference>
<keyword evidence="4 9" id="KW-0812">Transmembrane</keyword>
<comment type="caution">
    <text evidence="12">The sequence shown here is derived from an EMBL/GenBank/DDBJ whole genome shotgun (WGS) entry which is preliminary data.</text>
</comment>
<keyword evidence="5 9" id="KW-0064">Aspartyl protease</keyword>
<evidence type="ECO:0000256" key="11">
    <source>
        <dbReference type="SAM" id="MobiDB-lite"/>
    </source>
</evidence>
<feature type="transmembrane region" description="Helical" evidence="9">
    <location>
        <begin position="38"/>
        <end position="60"/>
    </location>
</feature>
<dbReference type="EMBL" id="JAGSHT010000025">
    <property type="protein sequence ID" value="MBZ2199261.1"/>
    <property type="molecule type" value="Genomic_DNA"/>
</dbReference>
<keyword evidence="8 9" id="KW-0472">Membrane</keyword>
<dbReference type="RefSeq" id="WP_223411267.1">
    <property type="nucleotide sequence ID" value="NZ_JAGSHT010000025.1"/>
</dbReference>
<feature type="region of interest" description="Disordered" evidence="11">
    <location>
        <begin position="219"/>
        <end position="290"/>
    </location>
</feature>
<dbReference type="EC" id="3.4.23.36" evidence="9"/>
<evidence type="ECO:0000256" key="10">
    <source>
        <dbReference type="RuleBase" id="RU004181"/>
    </source>
</evidence>
<evidence type="ECO:0000313" key="13">
    <source>
        <dbReference type="Proteomes" id="UP000826651"/>
    </source>
</evidence>
<keyword evidence="7 9" id="KW-1133">Transmembrane helix</keyword>
<keyword evidence="2 9" id="KW-1003">Cell membrane</keyword>
<feature type="active site" evidence="9">
    <location>
        <position position="168"/>
    </location>
</feature>
<feature type="active site" evidence="9">
    <location>
        <position position="154"/>
    </location>
</feature>
<comment type="similarity">
    <text evidence="1 9 10">Belongs to the peptidase A8 family.</text>
</comment>
<accession>A0ABS7SFY0</accession>
<feature type="region of interest" description="Disordered" evidence="11">
    <location>
        <begin position="1"/>
        <end position="26"/>
    </location>
</feature>
<evidence type="ECO:0000256" key="9">
    <source>
        <dbReference type="HAMAP-Rule" id="MF_00161"/>
    </source>
</evidence>
<evidence type="ECO:0000256" key="4">
    <source>
        <dbReference type="ARBA" id="ARBA00022692"/>
    </source>
</evidence>